<dbReference type="Pfam" id="PF00462">
    <property type="entry name" value="Glutaredoxin"/>
    <property type="match status" value="1"/>
</dbReference>
<evidence type="ECO:0000313" key="8">
    <source>
        <dbReference type="EMBL" id="CAG8446580.1"/>
    </source>
</evidence>
<evidence type="ECO:0000259" key="7">
    <source>
        <dbReference type="Pfam" id="PF00462"/>
    </source>
</evidence>
<feature type="domain" description="Glutaredoxin" evidence="7">
    <location>
        <begin position="105"/>
        <end position="171"/>
    </location>
</feature>
<dbReference type="PROSITE" id="PS51354">
    <property type="entry name" value="GLUTAREDOXIN_2"/>
    <property type="match status" value="1"/>
</dbReference>
<evidence type="ECO:0000256" key="6">
    <source>
        <dbReference type="ARBA" id="ARBA00067618"/>
    </source>
</evidence>
<dbReference type="NCBIfam" id="TIGR00365">
    <property type="entry name" value="Grx4 family monothiol glutaredoxin"/>
    <property type="match status" value="1"/>
</dbReference>
<keyword evidence="2" id="KW-0479">Metal-binding</keyword>
<protein>
    <recommendedName>
        <fullName evidence="6">Monothiol glutaredoxin-5, mitochondrial</fullName>
    </recommendedName>
</protein>
<dbReference type="GO" id="GO:0044571">
    <property type="term" value="P:[2Fe-2S] cluster assembly"/>
    <property type="evidence" value="ECO:0007669"/>
    <property type="project" value="UniProtKB-ARBA"/>
</dbReference>
<keyword evidence="5" id="KW-0676">Redox-active center</keyword>
<proteinExistence type="predicted"/>
<dbReference type="AlphaFoldDB" id="A0A9N8VFW1"/>
<evidence type="ECO:0000256" key="5">
    <source>
        <dbReference type="ARBA" id="ARBA00023284"/>
    </source>
</evidence>
<gene>
    <name evidence="8" type="ORF">ALEPTO_LOCUS724</name>
</gene>
<keyword evidence="1" id="KW-0001">2Fe-2S</keyword>
<dbReference type="FunFam" id="3.40.30.10:FF:000005">
    <property type="entry name" value="Glutaredoxin 5"/>
    <property type="match status" value="1"/>
</dbReference>
<organism evidence="8 9">
    <name type="scientific">Ambispora leptoticha</name>
    <dbReference type="NCBI Taxonomy" id="144679"/>
    <lineage>
        <taxon>Eukaryota</taxon>
        <taxon>Fungi</taxon>
        <taxon>Fungi incertae sedis</taxon>
        <taxon>Mucoromycota</taxon>
        <taxon>Glomeromycotina</taxon>
        <taxon>Glomeromycetes</taxon>
        <taxon>Archaeosporales</taxon>
        <taxon>Ambisporaceae</taxon>
        <taxon>Ambispora</taxon>
    </lineage>
</organism>
<dbReference type="GO" id="GO:0046872">
    <property type="term" value="F:metal ion binding"/>
    <property type="evidence" value="ECO:0007669"/>
    <property type="project" value="UniProtKB-KW"/>
</dbReference>
<dbReference type="PANTHER" id="PTHR10293">
    <property type="entry name" value="GLUTAREDOXIN FAMILY MEMBER"/>
    <property type="match status" value="1"/>
</dbReference>
<evidence type="ECO:0000256" key="3">
    <source>
        <dbReference type="ARBA" id="ARBA00023004"/>
    </source>
</evidence>
<dbReference type="InterPro" id="IPR033658">
    <property type="entry name" value="GRX_PICOT-like"/>
</dbReference>
<comment type="caution">
    <text evidence="8">The sequence shown here is derived from an EMBL/GenBank/DDBJ whole genome shotgun (WGS) entry which is preliminary data.</text>
</comment>
<evidence type="ECO:0000313" key="9">
    <source>
        <dbReference type="Proteomes" id="UP000789508"/>
    </source>
</evidence>
<dbReference type="Proteomes" id="UP000789508">
    <property type="component" value="Unassembled WGS sequence"/>
</dbReference>
<evidence type="ECO:0000256" key="1">
    <source>
        <dbReference type="ARBA" id="ARBA00022714"/>
    </source>
</evidence>
<reference evidence="8" key="1">
    <citation type="submission" date="2021-06" db="EMBL/GenBank/DDBJ databases">
        <authorList>
            <person name="Kallberg Y."/>
            <person name="Tangrot J."/>
            <person name="Rosling A."/>
        </authorList>
    </citation>
    <scope>NUCLEOTIDE SEQUENCE</scope>
    <source>
        <strain evidence="8">FL130A</strain>
    </source>
</reference>
<sequence length="205" mass="23078">MTNRSHSLVSTSTSQVSPFSKRRTLYTHVNTKQSISKNTTTHINSDCRSPLSRSFTLISTREVNYKKKSDYINDGLSSGFVVHRRFLSTTLKEKIDSMVKNNDLVLFMKGTVDTPQCGFSRAVVQVLDAQGVDLNKIKAFNVLEDQELRDGVKVYSSWPTIPQLYIKGEFVGGCDILIQMHQSGELEKLLEKEGIVSPEVEQQQS</sequence>
<dbReference type="InterPro" id="IPR004480">
    <property type="entry name" value="Monothiol_GRX-rel"/>
</dbReference>
<dbReference type="CDD" id="cd03028">
    <property type="entry name" value="GRX_PICOT_like"/>
    <property type="match status" value="1"/>
</dbReference>
<dbReference type="EMBL" id="CAJVPS010000058">
    <property type="protein sequence ID" value="CAG8446580.1"/>
    <property type="molecule type" value="Genomic_DNA"/>
</dbReference>
<evidence type="ECO:0000256" key="2">
    <source>
        <dbReference type="ARBA" id="ARBA00022723"/>
    </source>
</evidence>
<keyword evidence="3" id="KW-0408">Iron</keyword>
<dbReference type="InterPro" id="IPR002109">
    <property type="entry name" value="Glutaredoxin"/>
</dbReference>
<accession>A0A9N8VFW1</accession>
<dbReference type="SUPFAM" id="SSF52833">
    <property type="entry name" value="Thioredoxin-like"/>
    <property type="match status" value="1"/>
</dbReference>
<dbReference type="OrthoDB" id="415696at2759"/>
<dbReference type="Gene3D" id="3.40.30.10">
    <property type="entry name" value="Glutaredoxin"/>
    <property type="match status" value="1"/>
</dbReference>
<dbReference type="GO" id="GO:0051537">
    <property type="term" value="F:2 iron, 2 sulfur cluster binding"/>
    <property type="evidence" value="ECO:0007669"/>
    <property type="project" value="UniProtKB-KW"/>
</dbReference>
<keyword evidence="9" id="KW-1185">Reference proteome</keyword>
<evidence type="ECO:0000256" key="4">
    <source>
        <dbReference type="ARBA" id="ARBA00023014"/>
    </source>
</evidence>
<name>A0A9N8VFW1_9GLOM</name>
<dbReference type="GO" id="GO:0005759">
    <property type="term" value="C:mitochondrial matrix"/>
    <property type="evidence" value="ECO:0007669"/>
    <property type="project" value="TreeGrafter"/>
</dbReference>
<dbReference type="InterPro" id="IPR036249">
    <property type="entry name" value="Thioredoxin-like_sf"/>
</dbReference>
<keyword evidence="4" id="KW-0411">Iron-sulfur</keyword>
<dbReference type="PANTHER" id="PTHR10293:SF16">
    <property type="entry name" value="GLUTAREDOXIN-RELATED PROTEIN 5, MITOCHONDRIAL"/>
    <property type="match status" value="1"/>
</dbReference>
<dbReference type="GO" id="GO:0015036">
    <property type="term" value="F:disulfide oxidoreductase activity"/>
    <property type="evidence" value="ECO:0007669"/>
    <property type="project" value="UniProtKB-ARBA"/>
</dbReference>